<dbReference type="RefSeq" id="WP_260795707.1">
    <property type="nucleotide sequence ID" value="NZ_CP093313.1"/>
</dbReference>
<evidence type="ECO:0000259" key="1">
    <source>
        <dbReference type="Pfam" id="PF13521"/>
    </source>
</evidence>
<dbReference type="EMBL" id="CP093313">
    <property type="protein sequence ID" value="UWZ86064.1"/>
    <property type="molecule type" value="Genomic_DNA"/>
</dbReference>
<protein>
    <submittedName>
        <fullName evidence="2">AAA family ATPase</fullName>
    </submittedName>
</protein>
<dbReference type="Gene3D" id="3.40.50.300">
    <property type="entry name" value="P-loop containing nucleotide triphosphate hydrolases"/>
    <property type="match status" value="1"/>
</dbReference>
<keyword evidence="3" id="KW-1185">Reference proteome</keyword>
<dbReference type="Proteomes" id="UP001059380">
    <property type="component" value="Chromosome"/>
</dbReference>
<dbReference type="Pfam" id="PF13521">
    <property type="entry name" value="AAA_28"/>
    <property type="match status" value="1"/>
</dbReference>
<name>A0A9J7BTT9_9BACT</name>
<dbReference type="SUPFAM" id="SSF52540">
    <property type="entry name" value="P-loop containing nucleoside triphosphate hydrolases"/>
    <property type="match status" value="1"/>
</dbReference>
<evidence type="ECO:0000313" key="2">
    <source>
        <dbReference type="EMBL" id="UWZ86064.1"/>
    </source>
</evidence>
<reference evidence="2" key="1">
    <citation type="submission" date="2021-04" db="EMBL/GenBank/DDBJ databases">
        <title>Phylogenetic analysis of Acidobacteriaceae.</title>
        <authorList>
            <person name="Qiu L."/>
            <person name="Zhang Q."/>
        </authorList>
    </citation>
    <scope>NUCLEOTIDE SEQUENCE</scope>
    <source>
        <strain evidence="2">DSM 25168</strain>
    </source>
</reference>
<proteinExistence type="predicted"/>
<feature type="domain" description="NadR/Ttd14 AAA" evidence="1">
    <location>
        <begin position="9"/>
        <end position="175"/>
    </location>
</feature>
<accession>A0A9J7BTT9</accession>
<dbReference type="AlphaFoldDB" id="A0A9J7BTT9"/>
<dbReference type="InterPro" id="IPR038727">
    <property type="entry name" value="NadR/Ttd14_AAA_dom"/>
</dbReference>
<dbReference type="InterPro" id="IPR027417">
    <property type="entry name" value="P-loop_NTPase"/>
</dbReference>
<gene>
    <name evidence="2" type="ORF">MOP44_08975</name>
</gene>
<evidence type="ECO:0000313" key="3">
    <source>
        <dbReference type="Proteomes" id="UP001059380"/>
    </source>
</evidence>
<sequence length="187" mass="20934">MQPPKPGCRYILTGTPGCGKTALIRQLEVHGFSVVEEAATDVIAASHANSIEEPWRNPQFIETITELQRTRQLDASLLPGEVQFHDRSVVCTAALATYLGYPIPPVLAAELDRIVSEAVFERSVFFLRNLGFIAPTAARRISFEESLRFERIHEETYRSFGFELHFIDAAPIPDRIAAIRAQIRALN</sequence>
<organism evidence="2 3">
    <name type="scientific">Occallatibacter riparius</name>
    <dbReference type="NCBI Taxonomy" id="1002689"/>
    <lineage>
        <taxon>Bacteria</taxon>
        <taxon>Pseudomonadati</taxon>
        <taxon>Acidobacteriota</taxon>
        <taxon>Terriglobia</taxon>
        <taxon>Terriglobales</taxon>
        <taxon>Acidobacteriaceae</taxon>
        <taxon>Occallatibacter</taxon>
    </lineage>
</organism>
<dbReference type="KEGG" id="orp:MOP44_08975"/>